<comment type="pathway">
    <text evidence="4 17">Cell wall biogenesis; peptidoglycan biosynthesis.</text>
</comment>
<dbReference type="InterPro" id="IPR036318">
    <property type="entry name" value="FAD-bd_PCMH-like_sf"/>
</dbReference>
<evidence type="ECO:0000256" key="12">
    <source>
        <dbReference type="ARBA" id="ARBA00022984"/>
    </source>
</evidence>
<comment type="cofactor">
    <cofactor evidence="1 17">
        <name>FAD</name>
        <dbReference type="ChEBI" id="CHEBI:57692"/>
    </cofactor>
</comment>
<dbReference type="NCBIfam" id="TIGR00179">
    <property type="entry name" value="murB"/>
    <property type="match status" value="1"/>
</dbReference>
<evidence type="ECO:0000256" key="10">
    <source>
        <dbReference type="ARBA" id="ARBA00022857"/>
    </source>
</evidence>
<evidence type="ECO:0000256" key="14">
    <source>
        <dbReference type="ARBA" id="ARBA00023306"/>
    </source>
</evidence>
<protein>
    <recommendedName>
        <fullName evidence="17">UDP-N-acetylenolpyruvoylglucosamine reductase</fullName>
        <ecNumber evidence="17">1.3.1.98</ecNumber>
    </recommendedName>
    <alternativeName>
        <fullName evidence="17">UDP-N-acetylmuramate dehydrogenase</fullName>
    </alternativeName>
</protein>
<dbReference type="RefSeq" id="WP_340290741.1">
    <property type="nucleotide sequence ID" value="NZ_JBBEOI010000022.1"/>
</dbReference>
<feature type="active site" evidence="17">
    <location>
        <position position="348"/>
    </location>
</feature>
<dbReference type="InterPro" id="IPR016169">
    <property type="entry name" value="FAD-bd_PCMH_sub2"/>
</dbReference>
<accession>A0ABV7WHY3</accession>
<evidence type="ECO:0000256" key="13">
    <source>
        <dbReference type="ARBA" id="ARBA00023002"/>
    </source>
</evidence>
<organism evidence="19 20">
    <name type="scientific">Aquipuribacter hungaricus</name>
    <dbReference type="NCBI Taxonomy" id="545624"/>
    <lineage>
        <taxon>Bacteria</taxon>
        <taxon>Bacillati</taxon>
        <taxon>Actinomycetota</taxon>
        <taxon>Actinomycetes</taxon>
        <taxon>Micrococcales</taxon>
        <taxon>Intrasporangiaceae</taxon>
        <taxon>Aquipuribacter</taxon>
    </lineage>
</organism>
<evidence type="ECO:0000259" key="18">
    <source>
        <dbReference type="PROSITE" id="PS51387"/>
    </source>
</evidence>
<keyword evidence="15 17" id="KW-0961">Cell wall biogenesis/degradation</keyword>
<evidence type="ECO:0000313" key="20">
    <source>
        <dbReference type="Proteomes" id="UP001595685"/>
    </source>
</evidence>
<dbReference type="GO" id="GO:0008762">
    <property type="term" value="F:UDP-N-acetylmuramate dehydrogenase activity"/>
    <property type="evidence" value="ECO:0007669"/>
    <property type="project" value="UniProtKB-EC"/>
</dbReference>
<comment type="similarity">
    <text evidence="5 17">Belongs to the MurB family.</text>
</comment>
<keyword evidence="20" id="KW-1185">Reference proteome</keyword>
<feature type="active site" description="Proton donor" evidence="17">
    <location>
        <position position="253"/>
    </location>
</feature>
<dbReference type="SUPFAM" id="SSF56194">
    <property type="entry name" value="Uridine diphospho-N-Acetylenolpyruvylglucosamine reductase, MurB, C-terminal domain"/>
    <property type="match status" value="1"/>
</dbReference>
<dbReference type="Gene3D" id="3.90.78.10">
    <property type="entry name" value="UDP-N-acetylenolpyruvoylglucosamine reductase, C-terminal domain"/>
    <property type="match status" value="1"/>
</dbReference>
<dbReference type="InterPro" id="IPR016166">
    <property type="entry name" value="FAD-bd_PCMH"/>
</dbReference>
<dbReference type="EMBL" id="JBHRWW010000005">
    <property type="protein sequence ID" value="MFC3688492.1"/>
    <property type="molecule type" value="Genomic_DNA"/>
</dbReference>
<evidence type="ECO:0000256" key="6">
    <source>
        <dbReference type="ARBA" id="ARBA00022490"/>
    </source>
</evidence>
<comment type="catalytic activity">
    <reaction evidence="16 17">
        <text>UDP-N-acetyl-alpha-D-muramate + NADP(+) = UDP-N-acetyl-3-O-(1-carboxyvinyl)-alpha-D-glucosamine + NADPH + H(+)</text>
        <dbReference type="Rhea" id="RHEA:12248"/>
        <dbReference type="ChEBI" id="CHEBI:15378"/>
        <dbReference type="ChEBI" id="CHEBI:57783"/>
        <dbReference type="ChEBI" id="CHEBI:58349"/>
        <dbReference type="ChEBI" id="CHEBI:68483"/>
        <dbReference type="ChEBI" id="CHEBI:70757"/>
        <dbReference type="EC" id="1.3.1.98"/>
    </reaction>
</comment>
<dbReference type="Pfam" id="PF01565">
    <property type="entry name" value="FAD_binding_4"/>
    <property type="match status" value="1"/>
</dbReference>
<comment type="subcellular location">
    <subcellularLocation>
        <location evidence="3 17">Cytoplasm</location>
    </subcellularLocation>
</comment>
<name>A0ABV7WHY3_9MICO</name>
<dbReference type="PANTHER" id="PTHR21071">
    <property type="entry name" value="UDP-N-ACETYLENOLPYRUVOYLGLUCOSAMINE REDUCTASE"/>
    <property type="match status" value="1"/>
</dbReference>
<keyword evidence="6 17" id="KW-0963">Cytoplasm</keyword>
<dbReference type="NCBIfam" id="NF010478">
    <property type="entry name" value="PRK13903.1"/>
    <property type="match status" value="1"/>
</dbReference>
<evidence type="ECO:0000256" key="3">
    <source>
        <dbReference type="ARBA" id="ARBA00004496"/>
    </source>
</evidence>
<comment type="caution">
    <text evidence="19">The sequence shown here is derived from an EMBL/GenBank/DDBJ whole genome shotgun (WGS) entry which is preliminary data.</text>
</comment>
<dbReference type="PANTHER" id="PTHR21071:SF4">
    <property type="entry name" value="UDP-N-ACETYLENOLPYRUVOYLGLUCOSAMINE REDUCTASE"/>
    <property type="match status" value="1"/>
</dbReference>
<gene>
    <name evidence="17" type="primary">murB</name>
    <name evidence="19" type="ORF">ACFOLH_09070</name>
</gene>
<evidence type="ECO:0000256" key="2">
    <source>
        <dbReference type="ARBA" id="ARBA00003921"/>
    </source>
</evidence>
<dbReference type="Gene3D" id="3.30.465.10">
    <property type="match status" value="1"/>
</dbReference>
<keyword evidence="7 17" id="KW-0132">Cell division</keyword>
<dbReference type="InterPro" id="IPR003170">
    <property type="entry name" value="MurB"/>
</dbReference>
<dbReference type="Gene3D" id="3.30.43.10">
    <property type="entry name" value="Uridine Diphospho-n-acetylenolpyruvylglucosamine Reductase, domain 2"/>
    <property type="match status" value="1"/>
</dbReference>
<keyword evidence="9 17" id="KW-0274">FAD</keyword>
<dbReference type="InterPro" id="IPR036635">
    <property type="entry name" value="MurB_C_sf"/>
</dbReference>
<keyword evidence="12 17" id="KW-0573">Peptidoglycan synthesis</keyword>
<dbReference type="PROSITE" id="PS51387">
    <property type="entry name" value="FAD_PCMH"/>
    <property type="match status" value="1"/>
</dbReference>
<evidence type="ECO:0000256" key="15">
    <source>
        <dbReference type="ARBA" id="ARBA00023316"/>
    </source>
</evidence>
<evidence type="ECO:0000256" key="7">
    <source>
        <dbReference type="ARBA" id="ARBA00022618"/>
    </source>
</evidence>
<keyword evidence="8 17" id="KW-0285">Flavoprotein</keyword>
<evidence type="ECO:0000256" key="11">
    <source>
        <dbReference type="ARBA" id="ARBA00022960"/>
    </source>
</evidence>
<comment type="function">
    <text evidence="2 17">Cell wall formation.</text>
</comment>
<dbReference type="InterPro" id="IPR011601">
    <property type="entry name" value="MurB_C"/>
</dbReference>
<feature type="domain" description="FAD-binding PCMH-type" evidence="18">
    <location>
        <begin position="16"/>
        <end position="198"/>
    </location>
</feature>
<evidence type="ECO:0000256" key="17">
    <source>
        <dbReference type="HAMAP-Rule" id="MF_00037"/>
    </source>
</evidence>
<reference evidence="20" key="1">
    <citation type="journal article" date="2019" name="Int. J. Syst. Evol. Microbiol.">
        <title>The Global Catalogue of Microorganisms (GCM) 10K type strain sequencing project: providing services to taxonomists for standard genome sequencing and annotation.</title>
        <authorList>
            <consortium name="The Broad Institute Genomics Platform"/>
            <consortium name="The Broad Institute Genome Sequencing Center for Infectious Disease"/>
            <person name="Wu L."/>
            <person name="Ma J."/>
        </authorList>
    </citation>
    <scope>NUCLEOTIDE SEQUENCE [LARGE SCALE GENOMIC DNA]</scope>
    <source>
        <strain evidence="20">NCAIM B.02333</strain>
    </source>
</reference>
<dbReference type="SUPFAM" id="SSF56176">
    <property type="entry name" value="FAD-binding/transporter-associated domain-like"/>
    <property type="match status" value="1"/>
</dbReference>
<evidence type="ECO:0000256" key="1">
    <source>
        <dbReference type="ARBA" id="ARBA00001974"/>
    </source>
</evidence>
<dbReference type="Pfam" id="PF02873">
    <property type="entry name" value="MurB_C"/>
    <property type="match status" value="1"/>
</dbReference>
<dbReference type="HAMAP" id="MF_00037">
    <property type="entry name" value="MurB"/>
    <property type="match status" value="1"/>
</dbReference>
<sequence length="356" mass="36899">MTSPGTRIADLTTLRVGGPAARLVVAHDSDELLAAVRDVDARGDRLLLVAGGSNLVVSDAGFDGTVVHVARPADGGVALQGADYCGGADMTVQAGAGWDELVALAVARGFSGLEALSGIPGSVGATPVQNVGAYGSEVADTVATVQVYDRTERRLRTLANRDLEFGYRDSLLKRAAHDGPDGMDRYVVLRVAFQLPVADLSAPVRYAELARALGIEVGARAPLQQVRDAVLGLRAGKGMVLDDPDPDTWSVGSFFTNPVLAEASLPDTLGQAPRWPAGDGMVKLPAAWLIEHAGVGKGHGLPGPAAVSTKHTLALTNRGGARAEDVLRLAREVRGAVEDAFGVTLEAEPRLVGVSL</sequence>
<proteinExistence type="inferred from homology"/>
<evidence type="ECO:0000256" key="5">
    <source>
        <dbReference type="ARBA" id="ARBA00010485"/>
    </source>
</evidence>
<dbReference type="Proteomes" id="UP001595685">
    <property type="component" value="Unassembled WGS sequence"/>
</dbReference>
<keyword evidence="14 17" id="KW-0131">Cell cycle</keyword>
<dbReference type="InterPro" id="IPR016167">
    <property type="entry name" value="FAD-bd_PCMH_sub1"/>
</dbReference>
<evidence type="ECO:0000256" key="4">
    <source>
        <dbReference type="ARBA" id="ARBA00004752"/>
    </source>
</evidence>
<evidence type="ECO:0000256" key="16">
    <source>
        <dbReference type="ARBA" id="ARBA00048914"/>
    </source>
</evidence>
<evidence type="ECO:0000256" key="8">
    <source>
        <dbReference type="ARBA" id="ARBA00022630"/>
    </source>
</evidence>
<keyword evidence="11 17" id="KW-0133">Cell shape</keyword>
<keyword evidence="13 17" id="KW-0560">Oxidoreductase</keyword>
<dbReference type="EC" id="1.3.1.98" evidence="17"/>
<dbReference type="InterPro" id="IPR006094">
    <property type="entry name" value="Oxid_FAD_bind_N"/>
</dbReference>
<evidence type="ECO:0000256" key="9">
    <source>
        <dbReference type="ARBA" id="ARBA00022827"/>
    </source>
</evidence>
<evidence type="ECO:0000313" key="19">
    <source>
        <dbReference type="EMBL" id="MFC3688492.1"/>
    </source>
</evidence>
<keyword evidence="10 17" id="KW-0521">NADP</keyword>
<feature type="active site" evidence="17">
    <location>
        <position position="168"/>
    </location>
</feature>